<gene>
    <name evidence="2" type="ORF">Pla110_29930</name>
</gene>
<dbReference type="InterPro" id="IPR036452">
    <property type="entry name" value="Ribo_hydro-like"/>
</dbReference>
<dbReference type="RefSeq" id="WP_197440217.1">
    <property type="nucleotide sequence ID" value="NZ_CP036281.1"/>
</dbReference>
<evidence type="ECO:0000313" key="3">
    <source>
        <dbReference type="Proteomes" id="UP000317178"/>
    </source>
</evidence>
<protein>
    <submittedName>
        <fullName evidence="2">Inosine-uridine preferring nucleoside hydrolase</fullName>
    </submittedName>
</protein>
<evidence type="ECO:0000313" key="2">
    <source>
        <dbReference type="EMBL" id="QDU81254.1"/>
    </source>
</evidence>
<dbReference type="EMBL" id="CP036281">
    <property type="protein sequence ID" value="QDU81254.1"/>
    <property type="molecule type" value="Genomic_DNA"/>
</dbReference>
<feature type="signal peptide" evidence="1">
    <location>
        <begin position="1"/>
        <end position="22"/>
    </location>
</feature>
<proteinExistence type="predicted"/>
<keyword evidence="3" id="KW-1185">Reference proteome</keyword>
<dbReference type="Proteomes" id="UP000317178">
    <property type="component" value="Chromosome"/>
</dbReference>
<dbReference type="AlphaFoldDB" id="A0A518CPY0"/>
<dbReference type="Gene3D" id="3.90.245.10">
    <property type="entry name" value="Ribonucleoside hydrolase-like"/>
    <property type="match status" value="1"/>
</dbReference>
<sequence precursor="true">MKFCTTTFGLLLLMFSTSSLLAVEPLPVIFDTDMESDCDDSGALAILHALADRGEFRILATPISARHTWSGPCVDAINTWFGRPDLPIGLPAATPNKQGSRYAATIAKEFPHDFPDDISQQPAALAVYRQALAGEKDGSVVVITVGDVTNIRDLLLSPPDDISSLSGMELARTKVKCWYCMGTVYPADLDPAAWGNFKMDPKATVEAVRDWPGEIVFTGAGVFADKLSTGAGLAQLEGKNPIRRVYELYYKGTAKDRHSADQITVMVAARGTGSPWKQVRTGHNHIFENGTHEWREAPNDPRQSYIAALDGTATYEEVAAEMEALMKHQPKE</sequence>
<accession>A0A518CPY0</accession>
<dbReference type="PANTHER" id="PTHR43264:SF1">
    <property type="entry name" value="INOSINE_URIDINE-PREFERRING NUCLEOSIDE HYDROLASE DOMAIN-CONTAINING PROTEIN"/>
    <property type="match status" value="1"/>
</dbReference>
<dbReference type="SUPFAM" id="SSF53590">
    <property type="entry name" value="Nucleoside hydrolase"/>
    <property type="match status" value="1"/>
</dbReference>
<evidence type="ECO:0000256" key="1">
    <source>
        <dbReference type="SAM" id="SignalP"/>
    </source>
</evidence>
<feature type="chain" id="PRO_5021968909" evidence="1">
    <location>
        <begin position="23"/>
        <end position="332"/>
    </location>
</feature>
<keyword evidence="2" id="KW-0378">Hydrolase</keyword>
<dbReference type="GO" id="GO:0016799">
    <property type="term" value="F:hydrolase activity, hydrolyzing N-glycosyl compounds"/>
    <property type="evidence" value="ECO:0007669"/>
    <property type="project" value="InterPro"/>
</dbReference>
<name>A0A518CPY0_9PLAN</name>
<dbReference type="PANTHER" id="PTHR43264">
    <property type="match status" value="1"/>
</dbReference>
<reference evidence="2 3" key="1">
    <citation type="submission" date="2019-02" db="EMBL/GenBank/DDBJ databases">
        <title>Deep-cultivation of Planctomycetes and their phenomic and genomic characterization uncovers novel biology.</title>
        <authorList>
            <person name="Wiegand S."/>
            <person name="Jogler M."/>
            <person name="Boedeker C."/>
            <person name="Pinto D."/>
            <person name="Vollmers J."/>
            <person name="Rivas-Marin E."/>
            <person name="Kohn T."/>
            <person name="Peeters S.H."/>
            <person name="Heuer A."/>
            <person name="Rast P."/>
            <person name="Oberbeckmann S."/>
            <person name="Bunk B."/>
            <person name="Jeske O."/>
            <person name="Meyerdierks A."/>
            <person name="Storesund J.E."/>
            <person name="Kallscheuer N."/>
            <person name="Luecker S."/>
            <person name="Lage O.M."/>
            <person name="Pohl T."/>
            <person name="Merkel B.J."/>
            <person name="Hornburger P."/>
            <person name="Mueller R.-W."/>
            <person name="Bruemmer F."/>
            <person name="Labrenz M."/>
            <person name="Spormann A.M."/>
            <person name="Op den Camp H."/>
            <person name="Overmann J."/>
            <person name="Amann R."/>
            <person name="Jetten M.S.M."/>
            <person name="Mascher T."/>
            <person name="Medema M.H."/>
            <person name="Devos D.P."/>
            <person name="Kaster A.-K."/>
            <person name="Ovreas L."/>
            <person name="Rohde M."/>
            <person name="Galperin M.Y."/>
            <person name="Jogler C."/>
        </authorList>
    </citation>
    <scope>NUCLEOTIDE SEQUENCE [LARGE SCALE GENOMIC DNA]</scope>
    <source>
        <strain evidence="2 3">Pla110</strain>
    </source>
</reference>
<dbReference type="KEGG" id="plon:Pla110_29930"/>
<keyword evidence="1" id="KW-0732">Signal</keyword>
<organism evidence="2 3">
    <name type="scientific">Polystyrenella longa</name>
    <dbReference type="NCBI Taxonomy" id="2528007"/>
    <lineage>
        <taxon>Bacteria</taxon>
        <taxon>Pseudomonadati</taxon>
        <taxon>Planctomycetota</taxon>
        <taxon>Planctomycetia</taxon>
        <taxon>Planctomycetales</taxon>
        <taxon>Planctomycetaceae</taxon>
        <taxon>Polystyrenella</taxon>
    </lineage>
</organism>